<proteinExistence type="predicted"/>
<organism evidence="1 2">
    <name type="scientific">Panagrellus redivivus</name>
    <name type="common">Microworm</name>
    <dbReference type="NCBI Taxonomy" id="6233"/>
    <lineage>
        <taxon>Eukaryota</taxon>
        <taxon>Metazoa</taxon>
        <taxon>Ecdysozoa</taxon>
        <taxon>Nematoda</taxon>
        <taxon>Chromadorea</taxon>
        <taxon>Rhabditida</taxon>
        <taxon>Tylenchina</taxon>
        <taxon>Panagrolaimomorpha</taxon>
        <taxon>Panagrolaimoidea</taxon>
        <taxon>Panagrolaimidae</taxon>
        <taxon>Panagrellus</taxon>
    </lineage>
</organism>
<evidence type="ECO:0000313" key="2">
    <source>
        <dbReference type="WBParaSite" id="Pan_g1282.t1"/>
    </source>
</evidence>
<sequence length="35" mass="3805">ICYSLRRAGGNRCGVAALMLCVGSLSQSYRIRLLC</sequence>
<accession>A0A7E4UUW5</accession>
<keyword evidence="1" id="KW-1185">Reference proteome</keyword>
<name>A0A7E4UUW5_PANRE</name>
<dbReference type="AlphaFoldDB" id="A0A7E4UUW5"/>
<reference evidence="1" key="1">
    <citation type="journal article" date="2013" name="Genetics">
        <title>The draft genome and transcriptome of Panagrellus redivivus are shaped by the harsh demands of a free-living lifestyle.</title>
        <authorList>
            <person name="Srinivasan J."/>
            <person name="Dillman A.R."/>
            <person name="Macchietto M.G."/>
            <person name="Heikkinen L."/>
            <person name="Lakso M."/>
            <person name="Fracchia K.M."/>
            <person name="Antoshechkin I."/>
            <person name="Mortazavi A."/>
            <person name="Wong G."/>
            <person name="Sternberg P.W."/>
        </authorList>
    </citation>
    <scope>NUCLEOTIDE SEQUENCE [LARGE SCALE GENOMIC DNA]</scope>
    <source>
        <strain evidence="1">MT8872</strain>
    </source>
</reference>
<reference evidence="2" key="2">
    <citation type="submission" date="2020-10" db="UniProtKB">
        <authorList>
            <consortium name="WormBaseParasite"/>
        </authorList>
    </citation>
    <scope>IDENTIFICATION</scope>
</reference>
<evidence type="ECO:0000313" key="1">
    <source>
        <dbReference type="Proteomes" id="UP000492821"/>
    </source>
</evidence>
<protein>
    <submittedName>
        <fullName evidence="2">Polyprotein</fullName>
    </submittedName>
</protein>
<dbReference type="WBParaSite" id="Pan_g1282.t1">
    <property type="protein sequence ID" value="Pan_g1282.t1"/>
    <property type="gene ID" value="Pan_g1282"/>
</dbReference>
<dbReference type="Proteomes" id="UP000492821">
    <property type="component" value="Unassembled WGS sequence"/>
</dbReference>